<evidence type="ECO:0000256" key="2">
    <source>
        <dbReference type="ARBA" id="ARBA00023235"/>
    </source>
</evidence>
<gene>
    <name evidence="8" type="ORF">RAS12_14770</name>
</gene>
<dbReference type="Pfam" id="PF01479">
    <property type="entry name" value="S4"/>
    <property type="match status" value="1"/>
</dbReference>
<evidence type="ECO:0000313" key="9">
    <source>
        <dbReference type="Proteomes" id="UP001234798"/>
    </source>
</evidence>
<dbReference type="SMART" id="SM00363">
    <property type="entry name" value="S4"/>
    <property type="match status" value="1"/>
</dbReference>
<feature type="region of interest" description="Disordered" evidence="6">
    <location>
        <begin position="1"/>
        <end position="55"/>
    </location>
</feature>
<proteinExistence type="inferred from homology"/>
<dbReference type="InterPro" id="IPR020103">
    <property type="entry name" value="PsdUridine_synth_cat_dom_sf"/>
</dbReference>
<dbReference type="NCBIfam" id="TIGR00005">
    <property type="entry name" value="rluA_subfam"/>
    <property type="match status" value="1"/>
</dbReference>
<feature type="domain" description="RNA-binding S4" evidence="7">
    <location>
        <begin position="64"/>
        <end position="129"/>
    </location>
</feature>
<dbReference type="PROSITE" id="PS01129">
    <property type="entry name" value="PSI_RLU"/>
    <property type="match status" value="1"/>
</dbReference>
<dbReference type="PROSITE" id="PS50889">
    <property type="entry name" value="S4"/>
    <property type="match status" value="1"/>
</dbReference>
<dbReference type="CDD" id="cd00165">
    <property type="entry name" value="S4"/>
    <property type="match status" value="1"/>
</dbReference>
<comment type="catalytic activity">
    <reaction evidence="3">
        <text>uridine(1911/1915/1917) in 23S rRNA = pseudouridine(1911/1915/1917) in 23S rRNA</text>
        <dbReference type="Rhea" id="RHEA:42524"/>
        <dbReference type="Rhea" id="RHEA-COMP:10097"/>
        <dbReference type="Rhea" id="RHEA-COMP:10098"/>
        <dbReference type="ChEBI" id="CHEBI:65314"/>
        <dbReference type="ChEBI" id="CHEBI:65315"/>
        <dbReference type="EC" id="5.4.99.23"/>
    </reaction>
</comment>
<evidence type="ECO:0000256" key="3">
    <source>
        <dbReference type="ARBA" id="ARBA00036882"/>
    </source>
</evidence>
<keyword evidence="4" id="KW-0694">RNA-binding</keyword>
<dbReference type="Gene3D" id="3.30.2350.10">
    <property type="entry name" value="Pseudouridine synthase"/>
    <property type="match status" value="1"/>
</dbReference>
<dbReference type="PANTHER" id="PTHR21600">
    <property type="entry name" value="MITOCHONDRIAL RNA PSEUDOURIDINE SYNTHASE"/>
    <property type="match status" value="1"/>
</dbReference>
<reference evidence="8 9" key="1">
    <citation type="submission" date="2023-08" db="EMBL/GenBank/DDBJ databases">
        <title>Achromobacter seleniivolatilans sp. nov., isolated from seleniferous soil.</title>
        <authorList>
            <person name="Zhang S."/>
            <person name="Li K."/>
            <person name="Peng J."/>
            <person name="Zhao Q."/>
            <person name="Wang H."/>
            <person name="Guo Y."/>
        </authorList>
    </citation>
    <scope>NUCLEOTIDE SEQUENCE [LARGE SCALE GENOMIC DNA]</scope>
    <source>
        <strain evidence="8 9">R39</strain>
    </source>
</reference>
<dbReference type="EMBL" id="CP132976">
    <property type="protein sequence ID" value="WMD23580.1"/>
    <property type="molecule type" value="Genomic_DNA"/>
</dbReference>
<evidence type="ECO:0000313" key="8">
    <source>
        <dbReference type="EMBL" id="WMD23580.1"/>
    </source>
</evidence>
<dbReference type="EC" id="5.4.99.-" evidence="5"/>
<dbReference type="Pfam" id="PF00849">
    <property type="entry name" value="PseudoU_synth_2"/>
    <property type="match status" value="1"/>
</dbReference>
<dbReference type="Proteomes" id="UP001234798">
    <property type="component" value="Chromosome"/>
</dbReference>
<dbReference type="InterPro" id="IPR006224">
    <property type="entry name" value="PsdUridine_synth_RluA-like_CS"/>
</dbReference>
<dbReference type="Gene3D" id="3.10.290.10">
    <property type="entry name" value="RNA-binding S4 domain"/>
    <property type="match status" value="1"/>
</dbReference>
<dbReference type="PANTHER" id="PTHR21600:SF44">
    <property type="entry name" value="RIBOSOMAL LARGE SUBUNIT PSEUDOURIDINE SYNTHASE D"/>
    <property type="match status" value="1"/>
</dbReference>
<comment type="function">
    <text evidence="5">Responsible for synthesis of pseudouridine from uracil.</text>
</comment>
<protein>
    <recommendedName>
        <fullName evidence="5">Pseudouridine synthase</fullName>
        <ecNumber evidence="5">5.4.99.-</ecNumber>
    </recommendedName>
</protein>
<feature type="compositionally biased region" description="Acidic residues" evidence="6">
    <location>
        <begin position="11"/>
        <end position="40"/>
    </location>
</feature>
<accession>A0ABY9MA30</accession>
<organism evidence="8 9">
    <name type="scientific">Achromobacter seleniivolatilans</name>
    <dbReference type="NCBI Taxonomy" id="3047478"/>
    <lineage>
        <taxon>Bacteria</taxon>
        <taxon>Pseudomonadati</taxon>
        <taxon>Pseudomonadota</taxon>
        <taxon>Betaproteobacteria</taxon>
        <taxon>Burkholderiales</taxon>
        <taxon>Alcaligenaceae</taxon>
        <taxon>Achromobacter</taxon>
    </lineage>
</organism>
<dbReference type="SUPFAM" id="SSF55174">
    <property type="entry name" value="Alpha-L RNA-binding motif"/>
    <property type="match status" value="1"/>
</dbReference>
<evidence type="ECO:0000256" key="6">
    <source>
        <dbReference type="SAM" id="MobiDB-lite"/>
    </source>
</evidence>
<feature type="compositionally biased region" description="Basic and acidic residues" evidence="6">
    <location>
        <begin position="1"/>
        <end position="10"/>
    </location>
</feature>
<dbReference type="SUPFAM" id="SSF55120">
    <property type="entry name" value="Pseudouridine synthase"/>
    <property type="match status" value="1"/>
</dbReference>
<evidence type="ECO:0000256" key="1">
    <source>
        <dbReference type="ARBA" id="ARBA00010876"/>
    </source>
</evidence>
<name>A0ABY9MA30_9BURK</name>
<dbReference type="InterPro" id="IPR036986">
    <property type="entry name" value="S4_RNA-bd_sf"/>
</dbReference>
<sequence length="356" mass="38512">MSDTARRADSVSDDELPGISEENLDENSDESSDESSDETLEQSAESPPRGEPQFVTVPSTLRADRLDKVLAGLMPDHSRSRLQGWIEAGNVLVNGAPGKVRQTVGPGDVLTVWAQPAPDARAFTAEPIEFTVVGESPEWIVVNKPAGLVTHPGAGNWSGTLLNGLLYRYPELFNVARAGIVHRLDKDTSGLMVVARNEKAQTHLVRQLQARSMGREYVALAHGWIAAAGRVDRSIGRDPRVPVRMSVERPVAPKPAITNYSPFRRGLVDPGGRVTEVVCRLETGRTHQIRVHMASLGHPLLADTIYGGKNIAGAQRQMLHARALHFDDPGGSGEVQFAAAVPADMIQVQESIGWNA</sequence>
<dbReference type="InterPro" id="IPR006225">
    <property type="entry name" value="PsdUridine_synth_RluC/D"/>
</dbReference>
<dbReference type="InterPro" id="IPR006145">
    <property type="entry name" value="PsdUridine_synth_RsuA/RluA"/>
</dbReference>
<keyword evidence="2 5" id="KW-0413">Isomerase</keyword>
<dbReference type="CDD" id="cd02869">
    <property type="entry name" value="PseudoU_synth_RluA_like"/>
    <property type="match status" value="1"/>
</dbReference>
<comment type="similarity">
    <text evidence="1 5">Belongs to the pseudouridine synthase RluA family.</text>
</comment>
<evidence type="ECO:0000256" key="4">
    <source>
        <dbReference type="PROSITE-ProRule" id="PRU00182"/>
    </source>
</evidence>
<keyword evidence="9" id="KW-1185">Reference proteome</keyword>
<evidence type="ECO:0000259" key="7">
    <source>
        <dbReference type="SMART" id="SM00363"/>
    </source>
</evidence>
<dbReference type="InterPro" id="IPR002942">
    <property type="entry name" value="S4_RNA-bd"/>
</dbReference>
<dbReference type="InterPro" id="IPR050188">
    <property type="entry name" value="RluA_PseudoU_synthase"/>
</dbReference>
<dbReference type="RefSeq" id="WP_306951173.1">
    <property type="nucleotide sequence ID" value="NZ_CP132976.1"/>
</dbReference>
<evidence type="ECO:0000256" key="5">
    <source>
        <dbReference type="RuleBase" id="RU362028"/>
    </source>
</evidence>
<comment type="catalytic activity">
    <reaction evidence="5">
        <text>a uridine in RNA = a pseudouridine in RNA</text>
        <dbReference type="Rhea" id="RHEA:48348"/>
        <dbReference type="Rhea" id="RHEA-COMP:12068"/>
        <dbReference type="Rhea" id="RHEA-COMP:12069"/>
        <dbReference type="ChEBI" id="CHEBI:65314"/>
        <dbReference type="ChEBI" id="CHEBI:65315"/>
    </reaction>
</comment>